<reference evidence="1 2" key="1">
    <citation type="submission" date="2018-09" db="EMBL/GenBank/DDBJ databases">
        <authorList>
            <person name="Tagini F."/>
        </authorList>
    </citation>
    <scope>NUCLEOTIDE SEQUENCE [LARGE SCALE GENOMIC DNA]</scope>
    <source>
        <strain evidence="1 2">MK136</strain>
    </source>
</reference>
<organism evidence="1 2">
    <name type="scientific">Mycobacterium attenuatum</name>
    <dbReference type="NCBI Taxonomy" id="2341086"/>
    <lineage>
        <taxon>Bacteria</taxon>
        <taxon>Bacillati</taxon>
        <taxon>Actinomycetota</taxon>
        <taxon>Actinomycetes</taxon>
        <taxon>Mycobacteriales</taxon>
        <taxon>Mycobacteriaceae</taxon>
        <taxon>Mycobacterium</taxon>
    </lineage>
</organism>
<accession>A0A498QHV8</accession>
<proteinExistence type="predicted"/>
<gene>
    <name evidence="1" type="ORF">LAUMK136_05432</name>
</gene>
<dbReference type="Proteomes" id="UP000273307">
    <property type="component" value="Unassembled WGS sequence"/>
</dbReference>
<evidence type="ECO:0000313" key="2">
    <source>
        <dbReference type="Proteomes" id="UP000273307"/>
    </source>
</evidence>
<protein>
    <submittedName>
        <fullName evidence="1">Uncharacterized protein</fullName>
    </submittedName>
</protein>
<name>A0A498QHV8_9MYCO</name>
<dbReference type="Gene3D" id="3.50.50.100">
    <property type="match status" value="1"/>
</dbReference>
<dbReference type="AlphaFoldDB" id="A0A498QHV8"/>
<evidence type="ECO:0000313" key="1">
    <source>
        <dbReference type="EMBL" id="VBA44075.1"/>
    </source>
</evidence>
<dbReference type="EMBL" id="UPHP01000144">
    <property type="protein sequence ID" value="VBA44075.1"/>
    <property type="molecule type" value="Genomic_DNA"/>
</dbReference>
<keyword evidence="2" id="KW-1185">Reference proteome</keyword>
<sequence length="36" mass="3789">MTKKLVIVGAGIGGLSVIKAIRESTVVVDDLDITIY</sequence>